<evidence type="ECO:0000256" key="4">
    <source>
        <dbReference type="ARBA" id="ARBA00023163"/>
    </source>
</evidence>
<dbReference type="VEuPathDB" id="FungiDB:BO83DRAFT_350807"/>
<accession>A0A317UNR9</accession>
<comment type="caution">
    <text evidence="7">The sequence shown here is derived from an EMBL/GenBank/DDBJ whole genome shotgun (WGS) entry which is preliminary data.</text>
</comment>
<dbReference type="InterPro" id="IPR001138">
    <property type="entry name" value="Zn2Cys6_DnaBD"/>
</dbReference>
<sequence>MAPSLWAMLPPQTTRHPNKLLIPRARAQVSISSPRSRTLQACDPCRNRKAKCNGAKPTCINCERLAIECTYSEQRRSRERKELDQLKDIIQRHDRLIRSILSRLLDPLPSAIAGHPETLPSVISTIRHSVSVHDAATRLVRQVPVQRPGISLENIQLVWRTQLSGQPQLVERQAPYRVHTVELWSDQVDNMTASHLFSLFFVWDNPTWRLIEPSLFLNGFCRGDTRFCSSLLVNTMLFYACHFSYNLARPWDRRRETQTAKQLFKTLEKHWRQDKNRICLPTMQSSFLLGLFFCAMGKGNIGVRYIQYGALMALKLGLHTQTAETFRAHCETDTEQNLRAHKIIACAVYEIETMSAQVSGRSSVWSAPPEISLDEDEACTADLNEKWTPYPFTAPVYRPYPNTSTWARRTLLNLVNDVTRLSSHSDMLTDLHHSQRAAALYKRLDIFRRTLPAVLDIDINRSPHNICLHLYYHSTVVNLCGIFRGDLHNPTANGLIPSTSFDPCNIMDEAMKSMGTLILLYRACHGWKSLPVVMMHYFLVVSVHAASRLKCSKWREILVSCVAGLWHMSLAWQLCRAFLRTIDLVLNSSVDPALVPEEVRSILDEHREKLWTRGQLESLAANYVVHYYPDQLFEASESGSHCFHGKRLGEVIREFD</sequence>
<keyword evidence="5" id="KW-0539">Nucleus</keyword>
<gene>
    <name evidence="7" type="ORF">BO83DRAFT_350807</name>
</gene>
<dbReference type="GO" id="GO:0009893">
    <property type="term" value="P:positive regulation of metabolic process"/>
    <property type="evidence" value="ECO:0007669"/>
    <property type="project" value="UniProtKB-ARBA"/>
</dbReference>
<dbReference type="RefSeq" id="XP_025381780.1">
    <property type="nucleotide sequence ID" value="XM_025528920.1"/>
</dbReference>
<evidence type="ECO:0000313" key="7">
    <source>
        <dbReference type="EMBL" id="PWY61710.1"/>
    </source>
</evidence>
<dbReference type="PROSITE" id="PS00463">
    <property type="entry name" value="ZN2_CY6_FUNGAL_1"/>
    <property type="match status" value="1"/>
</dbReference>
<keyword evidence="2" id="KW-0805">Transcription regulation</keyword>
<dbReference type="OrthoDB" id="426882at2759"/>
<reference evidence="7" key="1">
    <citation type="submission" date="2016-12" db="EMBL/GenBank/DDBJ databases">
        <title>The genomes of Aspergillus section Nigri reveals drivers in fungal speciation.</title>
        <authorList>
            <consortium name="DOE Joint Genome Institute"/>
            <person name="Vesth T.C."/>
            <person name="Nybo J."/>
            <person name="Theobald S."/>
            <person name="Brandl J."/>
            <person name="Frisvad J.C."/>
            <person name="Nielsen K.F."/>
            <person name="Lyhne E.K."/>
            <person name="Kogle M.E."/>
            <person name="Kuo A."/>
            <person name="Riley R."/>
            <person name="Clum A."/>
            <person name="Nolan M."/>
            <person name="Lipzen A."/>
            <person name="Salamov A."/>
            <person name="Henrissat B."/>
            <person name="Wiebenga A."/>
            <person name="De vries R.P."/>
            <person name="Grigoriev I.V."/>
            <person name="Mortensen U.H."/>
            <person name="Andersen M.R."/>
            <person name="Baker S.E."/>
        </authorList>
    </citation>
    <scope>NUCLEOTIDE SEQUENCE</scope>
    <source>
        <strain evidence="7">CBS 122712</strain>
    </source>
</reference>
<keyword evidence="8" id="KW-1185">Reference proteome</keyword>
<dbReference type="GO" id="GO:0003677">
    <property type="term" value="F:DNA binding"/>
    <property type="evidence" value="ECO:0007669"/>
    <property type="project" value="UniProtKB-KW"/>
</dbReference>
<dbReference type="GO" id="GO:0006351">
    <property type="term" value="P:DNA-templated transcription"/>
    <property type="evidence" value="ECO:0007669"/>
    <property type="project" value="InterPro"/>
</dbReference>
<dbReference type="SMART" id="SM00066">
    <property type="entry name" value="GAL4"/>
    <property type="match status" value="1"/>
</dbReference>
<keyword evidence="4" id="KW-0804">Transcription</keyword>
<dbReference type="Pfam" id="PF04082">
    <property type="entry name" value="Fungal_trans"/>
    <property type="match status" value="1"/>
</dbReference>
<feature type="domain" description="Zn(2)-C6 fungal-type" evidence="6">
    <location>
        <begin position="41"/>
        <end position="71"/>
    </location>
</feature>
<keyword evidence="3" id="KW-0238">DNA-binding</keyword>
<dbReference type="InterPro" id="IPR036864">
    <property type="entry name" value="Zn2-C6_fun-type_DNA-bd_sf"/>
</dbReference>
<dbReference type="PROSITE" id="PS50048">
    <property type="entry name" value="ZN2_CY6_FUNGAL_2"/>
    <property type="match status" value="1"/>
</dbReference>
<evidence type="ECO:0000259" key="6">
    <source>
        <dbReference type="PROSITE" id="PS50048"/>
    </source>
</evidence>
<dbReference type="Proteomes" id="UP000246171">
    <property type="component" value="Unassembled WGS sequence"/>
</dbReference>
<dbReference type="InterPro" id="IPR007219">
    <property type="entry name" value="XnlR_reg_dom"/>
</dbReference>
<evidence type="ECO:0000313" key="8">
    <source>
        <dbReference type="Proteomes" id="UP000246171"/>
    </source>
</evidence>
<dbReference type="SUPFAM" id="SSF57701">
    <property type="entry name" value="Zn2/Cys6 DNA-binding domain"/>
    <property type="match status" value="1"/>
</dbReference>
<keyword evidence="1" id="KW-0479">Metal-binding</keyword>
<dbReference type="AlphaFoldDB" id="A0A317UNR9"/>
<dbReference type="GO" id="GO:0000981">
    <property type="term" value="F:DNA-binding transcription factor activity, RNA polymerase II-specific"/>
    <property type="evidence" value="ECO:0007669"/>
    <property type="project" value="InterPro"/>
</dbReference>
<organism evidence="7 8">
    <name type="scientific">Aspergillus eucalypticola (strain CBS 122712 / IBT 29274)</name>
    <dbReference type="NCBI Taxonomy" id="1448314"/>
    <lineage>
        <taxon>Eukaryota</taxon>
        <taxon>Fungi</taxon>
        <taxon>Dikarya</taxon>
        <taxon>Ascomycota</taxon>
        <taxon>Pezizomycotina</taxon>
        <taxon>Eurotiomycetes</taxon>
        <taxon>Eurotiomycetidae</taxon>
        <taxon>Eurotiales</taxon>
        <taxon>Aspergillaceae</taxon>
        <taxon>Aspergillus</taxon>
        <taxon>Aspergillus subgen. Circumdati</taxon>
    </lineage>
</organism>
<dbReference type="CDD" id="cd00067">
    <property type="entry name" value="GAL4"/>
    <property type="match status" value="1"/>
</dbReference>
<evidence type="ECO:0000256" key="1">
    <source>
        <dbReference type="ARBA" id="ARBA00022723"/>
    </source>
</evidence>
<evidence type="ECO:0000256" key="3">
    <source>
        <dbReference type="ARBA" id="ARBA00023125"/>
    </source>
</evidence>
<dbReference type="GeneID" id="37050882"/>
<evidence type="ECO:0000256" key="2">
    <source>
        <dbReference type="ARBA" id="ARBA00023015"/>
    </source>
</evidence>
<name>A0A317UNR9_ASPEC</name>
<dbReference type="CDD" id="cd12148">
    <property type="entry name" value="fungal_TF_MHR"/>
    <property type="match status" value="1"/>
</dbReference>
<dbReference type="Pfam" id="PF00172">
    <property type="entry name" value="Zn_clus"/>
    <property type="match status" value="1"/>
</dbReference>
<proteinExistence type="predicted"/>
<dbReference type="Gene3D" id="4.10.240.10">
    <property type="entry name" value="Zn(2)-C6 fungal-type DNA-binding domain"/>
    <property type="match status" value="1"/>
</dbReference>
<evidence type="ECO:0000256" key="5">
    <source>
        <dbReference type="ARBA" id="ARBA00023242"/>
    </source>
</evidence>
<dbReference type="PANTHER" id="PTHR47256">
    <property type="entry name" value="ZN(II)2CYS6 TRANSCRIPTION FACTOR (EUROFUNG)-RELATED"/>
    <property type="match status" value="1"/>
</dbReference>
<dbReference type="GO" id="GO:0008270">
    <property type="term" value="F:zinc ion binding"/>
    <property type="evidence" value="ECO:0007669"/>
    <property type="project" value="InterPro"/>
</dbReference>
<dbReference type="InterPro" id="IPR053187">
    <property type="entry name" value="Notoamide_regulator"/>
</dbReference>
<protein>
    <recommendedName>
        <fullName evidence="6">Zn(2)-C6 fungal-type domain-containing protein</fullName>
    </recommendedName>
</protein>
<dbReference type="PANTHER" id="PTHR47256:SF3">
    <property type="entry name" value="ZN(II)2CYS6 TRANSCRIPTION FACTOR (EUROFUNG)"/>
    <property type="match status" value="1"/>
</dbReference>
<dbReference type="EMBL" id="MSFU01000056">
    <property type="protein sequence ID" value="PWY61710.1"/>
    <property type="molecule type" value="Genomic_DNA"/>
</dbReference>